<dbReference type="GO" id="GO:0016020">
    <property type="term" value="C:membrane"/>
    <property type="evidence" value="ECO:0007669"/>
    <property type="project" value="UniProtKB-SubCell"/>
</dbReference>
<protein>
    <submittedName>
        <fullName evidence="9">Serine protease</fullName>
    </submittedName>
</protein>
<dbReference type="RefSeq" id="WP_113619152.1">
    <property type="nucleotide sequence ID" value="NZ_QFFJ01000002.1"/>
</dbReference>
<feature type="domain" description="NfeD-like C-terminal" evidence="6">
    <location>
        <begin position="367"/>
        <end position="421"/>
    </location>
</feature>
<dbReference type="SUPFAM" id="SSF52096">
    <property type="entry name" value="ClpP/crotonase"/>
    <property type="match status" value="1"/>
</dbReference>
<dbReference type="InterPro" id="IPR052165">
    <property type="entry name" value="Membrane_assoc_protease"/>
</dbReference>
<dbReference type="Pfam" id="PF24961">
    <property type="entry name" value="NfeD_membrane"/>
    <property type="match status" value="1"/>
</dbReference>
<evidence type="ECO:0000256" key="5">
    <source>
        <dbReference type="SAM" id="Phobius"/>
    </source>
</evidence>
<dbReference type="AlphaFoldDB" id="A0A365XVR1"/>
<evidence type="ECO:0000313" key="10">
    <source>
        <dbReference type="Proteomes" id="UP000253410"/>
    </source>
</evidence>
<evidence type="ECO:0000256" key="1">
    <source>
        <dbReference type="ARBA" id="ARBA00004141"/>
    </source>
</evidence>
<accession>A0A365XVR1</accession>
<evidence type="ECO:0000256" key="4">
    <source>
        <dbReference type="ARBA" id="ARBA00023136"/>
    </source>
</evidence>
<comment type="subcellular location">
    <subcellularLocation>
        <location evidence="1">Membrane</location>
        <topology evidence="1">Multi-pass membrane protein</topology>
    </subcellularLocation>
</comment>
<feature type="transmembrane region" description="Helical" evidence="5">
    <location>
        <begin position="225"/>
        <end position="247"/>
    </location>
</feature>
<feature type="transmembrane region" description="Helical" evidence="5">
    <location>
        <begin position="302"/>
        <end position="320"/>
    </location>
</feature>
<keyword evidence="9" id="KW-0645">Protease</keyword>
<dbReference type="GO" id="GO:0008233">
    <property type="term" value="F:peptidase activity"/>
    <property type="evidence" value="ECO:0007669"/>
    <property type="project" value="UniProtKB-KW"/>
</dbReference>
<keyword evidence="10" id="KW-1185">Reference proteome</keyword>
<evidence type="ECO:0000313" key="9">
    <source>
        <dbReference type="EMBL" id="RBL90403.1"/>
    </source>
</evidence>
<keyword evidence="3 5" id="KW-1133">Transmembrane helix</keyword>
<dbReference type="InterPro" id="IPR056739">
    <property type="entry name" value="NfeD_membrane"/>
</dbReference>
<dbReference type="InterPro" id="IPR056738">
    <property type="entry name" value="NfeD1b_N"/>
</dbReference>
<dbReference type="InterPro" id="IPR012340">
    <property type="entry name" value="NA-bd_OB-fold"/>
</dbReference>
<evidence type="ECO:0000256" key="3">
    <source>
        <dbReference type="ARBA" id="ARBA00022989"/>
    </source>
</evidence>
<dbReference type="Pfam" id="PF25145">
    <property type="entry name" value="NfeD1b_N"/>
    <property type="match status" value="1"/>
</dbReference>
<comment type="caution">
    <text evidence="9">The sequence shown here is derived from an EMBL/GenBank/DDBJ whole genome shotgun (WGS) entry which is preliminary data.</text>
</comment>
<dbReference type="Gene3D" id="2.40.50.140">
    <property type="entry name" value="Nucleic acid-binding proteins"/>
    <property type="match status" value="1"/>
</dbReference>
<evidence type="ECO:0000256" key="2">
    <source>
        <dbReference type="ARBA" id="ARBA00022692"/>
    </source>
</evidence>
<keyword evidence="9" id="KW-0378">Hydrolase</keyword>
<keyword evidence="4 5" id="KW-0472">Membrane</keyword>
<dbReference type="PANTHER" id="PTHR33507">
    <property type="entry name" value="INNER MEMBRANE PROTEIN YBBJ"/>
    <property type="match status" value="1"/>
</dbReference>
<dbReference type="Gene3D" id="3.90.226.10">
    <property type="entry name" value="2-enoyl-CoA Hydratase, Chain A, domain 1"/>
    <property type="match status" value="1"/>
</dbReference>
<dbReference type="EMBL" id="QFFJ01000002">
    <property type="protein sequence ID" value="RBL90403.1"/>
    <property type="molecule type" value="Genomic_DNA"/>
</dbReference>
<gene>
    <name evidence="9" type="ORF">DF182_28485</name>
</gene>
<evidence type="ECO:0000259" key="6">
    <source>
        <dbReference type="Pfam" id="PF01957"/>
    </source>
</evidence>
<dbReference type="SUPFAM" id="SSF141322">
    <property type="entry name" value="NfeD domain-like"/>
    <property type="match status" value="1"/>
</dbReference>
<feature type="transmembrane region" description="Helical" evidence="5">
    <location>
        <begin position="332"/>
        <end position="352"/>
    </location>
</feature>
<keyword evidence="2 5" id="KW-0812">Transmembrane</keyword>
<dbReference type="OrthoDB" id="9806253at2"/>
<dbReference type="InterPro" id="IPR029045">
    <property type="entry name" value="ClpP/crotonase-like_dom_sf"/>
</dbReference>
<dbReference type="CDD" id="cd07020">
    <property type="entry name" value="Clp_protease_NfeD_1"/>
    <property type="match status" value="1"/>
</dbReference>
<dbReference type="Proteomes" id="UP000253410">
    <property type="component" value="Unassembled WGS sequence"/>
</dbReference>
<dbReference type="PANTHER" id="PTHR33507:SF4">
    <property type="entry name" value="NODULATION COMPETITIVENESS PROTEIN NFED"/>
    <property type="match status" value="1"/>
</dbReference>
<dbReference type="InterPro" id="IPR002810">
    <property type="entry name" value="NfeD-like_C"/>
</dbReference>
<dbReference type="Pfam" id="PF01957">
    <property type="entry name" value="NfeD"/>
    <property type="match status" value="1"/>
</dbReference>
<organism evidence="9 10">
    <name type="scientific">Chitinophaga flava</name>
    <dbReference type="NCBI Taxonomy" id="2259036"/>
    <lineage>
        <taxon>Bacteria</taxon>
        <taxon>Pseudomonadati</taxon>
        <taxon>Bacteroidota</taxon>
        <taxon>Chitinophagia</taxon>
        <taxon>Chitinophagales</taxon>
        <taxon>Chitinophagaceae</taxon>
        <taxon>Chitinophaga</taxon>
    </lineage>
</organism>
<sequence length="428" mass="45774">MKQLVIHLIFLLLIPSILAAQKVFIIKIDGSINPVSADFIHHSISKASAEKATCLVIYLNTPGGLLESTRHIVRDMLEAPVPIVVYVAPSGAHAGSAGVFVTMAAHIAAMAPGTNIGAAHPVTLQGQMDSVMSEKATNDAAAFIRSIATKRSRNLQWAEESVRKSLAITETEALDKKVIDLVADNQQDLLDRIDGKSITTADGVKVLHTRQAQTQTLEMGMLEKLLAALTDPNLAYILLLLGFYGILFELYNPGAILPGIVGVIALIIAFYSLQALPINYAGLALIIFAIILFVLDLKIMSHGMLTIGGIVSLLLGSIMLIRSDNTLESVRISISVIIAAVTVTTLFFLFVIGAGIRAQRPKPATGVEGMVGQTGEALDMLNPSGKVFVRGEIWKAESVEGLIDRGEKIRVIAVNNLKLLVGHLITSP</sequence>
<evidence type="ECO:0000259" key="8">
    <source>
        <dbReference type="Pfam" id="PF25145"/>
    </source>
</evidence>
<evidence type="ECO:0000259" key="7">
    <source>
        <dbReference type="Pfam" id="PF24961"/>
    </source>
</evidence>
<reference evidence="9 10" key="1">
    <citation type="submission" date="2018-05" db="EMBL/GenBank/DDBJ databases">
        <title>Chitinophaga sp. K3CV102501T nov., isolated from isolated from a monsoon evergreen broad-leaved forest soil.</title>
        <authorList>
            <person name="Lv Y."/>
        </authorList>
    </citation>
    <scope>NUCLEOTIDE SEQUENCE [LARGE SCALE GENOMIC DNA]</scope>
    <source>
        <strain evidence="9 10">GDMCC 1.1325</strain>
    </source>
</reference>
<proteinExistence type="predicted"/>
<feature type="transmembrane region" description="Helical" evidence="5">
    <location>
        <begin position="254"/>
        <end position="272"/>
    </location>
</feature>
<dbReference type="GO" id="GO:0006508">
    <property type="term" value="P:proteolysis"/>
    <property type="evidence" value="ECO:0007669"/>
    <property type="project" value="UniProtKB-KW"/>
</dbReference>
<dbReference type="FunFam" id="3.90.226.10:FF:000089">
    <property type="entry name" value="Membrane-bound serine protease"/>
    <property type="match status" value="1"/>
</dbReference>
<name>A0A365XVR1_9BACT</name>
<feature type="transmembrane region" description="Helical" evidence="5">
    <location>
        <begin position="278"/>
        <end position="295"/>
    </location>
</feature>
<feature type="domain" description="NfeD1b N-terminal" evidence="8">
    <location>
        <begin position="22"/>
        <end position="188"/>
    </location>
</feature>
<feature type="domain" description="NfeD integral membrane" evidence="7">
    <location>
        <begin position="233"/>
        <end position="350"/>
    </location>
</feature>